<dbReference type="AlphaFoldDB" id="A0AAX1TXM8"/>
<dbReference type="EMBL" id="QRLP01000004">
    <property type="protein sequence ID" value="RHJ17204.1"/>
    <property type="molecule type" value="Genomic_DNA"/>
</dbReference>
<sequence>MMMTSAQFDRLRNLLIDTAVTASLIELEALADKNDQLAEWAEHVRVNCAALMGLSSDLPEATDGE</sequence>
<dbReference type="RefSeq" id="WP_118286527.1">
    <property type="nucleotide sequence ID" value="NZ_JBDMUG010000001.1"/>
</dbReference>
<evidence type="ECO:0008006" key="3">
    <source>
        <dbReference type="Google" id="ProtNLM"/>
    </source>
</evidence>
<organism evidence="1 2">
    <name type="scientific">Bifidobacterium adolescentis</name>
    <dbReference type="NCBI Taxonomy" id="1680"/>
    <lineage>
        <taxon>Bacteria</taxon>
        <taxon>Bacillati</taxon>
        <taxon>Actinomycetota</taxon>
        <taxon>Actinomycetes</taxon>
        <taxon>Bifidobacteriales</taxon>
        <taxon>Bifidobacteriaceae</taxon>
        <taxon>Bifidobacterium</taxon>
    </lineage>
</organism>
<gene>
    <name evidence="1" type="ORF">DW139_07085</name>
</gene>
<evidence type="ECO:0000313" key="2">
    <source>
        <dbReference type="Proteomes" id="UP000284589"/>
    </source>
</evidence>
<reference evidence="1 2" key="1">
    <citation type="submission" date="2018-08" db="EMBL/GenBank/DDBJ databases">
        <title>A genome reference for cultivated species of the human gut microbiota.</title>
        <authorList>
            <person name="Zou Y."/>
            <person name="Xue W."/>
            <person name="Luo G."/>
        </authorList>
    </citation>
    <scope>NUCLEOTIDE SEQUENCE [LARGE SCALE GENOMIC DNA]</scope>
    <source>
        <strain evidence="1 2">AM12-20</strain>
    </source>
</reference>
<evidence type="ECO:0000313" key="1">
    <source>
        <dbReference type="EMBL" id="RHJ17204.1"/>
    </source>
</evidence>
<dbReference type="Proteomes" id="UP000284589">
    <property type="component" value="Unassembled WGS sequence"/>
</dbReference>
<name>A0AAX1TXM8_BIFAD</name>
<accession>A0AAX1TXM8</accession>
<comment type="caution">
    <text evidence="1">The sequence shown here is derived from an EMBL/GenBank/DDBJ whole genome shotgun (WGS) entry which is preliminary data.</text>
</comment>
<protein>
    <recommendedName>
        <fullName evidence="3">Phage protein</fullName>
    </recommendedName>
</protein>
<proteinExistence type="predicted"/>